<dbReference type="InterPro" id="IPR036534">
    <property type="entry name" value="GAR_dom_sf"/>
</dbReference>
<dbReference type="GO" id="GO:0005884">
    <property type="term" value="C:actin filament"/>
    <property type="evidence" value="ECO:0007669"/>
    <property type="project" value="TreeGrafter"/>
</dbReference>
<comment type="subcellular location">
    <subcellularLocation>
        <location evidence="1">Cytoplasm</location>
        <location evidence="1">Cytoskeleton</location>
    </subcellularLocation>
</comment>
<dbReference type="SMART" id="SM00243">
    <property type="entry name" value="GAS2"/>
    <property type="match status" value="1"/>
</dbReference>
<evidence type="ECO:0000313" key="7">
    <source>
        <dbReference type="Proteomes" id="UP001165289"/>
    </source>
</evidence>
<keyword evidence="7" id="KW-1185">Reference proteome</keyword>
<dbReference type="Pfam" id="PF02187">
    <property type="entry name" value="GAS2"/>
    <property type="match status" value="1"/>
</dbReference>
<feature type="domain" description="GAR" evidence="5">
    <location>
        <begin position="128"/>
        <end position="206"/>
    </location>
</feature>
<accession>A0AAV7KD30</accession>
<dbReference type="Gene3D" id="3.30.920.20">
    <property type="entry name" value="Gas2-like domain"/>
    <property type="match status" value="1"/>
</dbReference>
<dbReference type="GO" id="GO:0008093">
    <property type="term" value="F:cytoskeletal anchor activity"/>
    <property type="evidence" value="ECO:0007669"/>
    <property type="project" value="TreeGrafter"/>
</dbReference>
<dbReference type="GO" id="GO:0051764">
    <property type="term" value="P:actin crosslink formation"/>
    <property type="evidence" value="ECO:0007669"/>
    <property type="project" value="TreeGrafter"/>
</dbReference>
<evidence type="ECO:0000256" key="1">
    <source>
        <dbReference type="ARBA" id="ARBA00004245"/>
    </source>
</evidence>
<name>A0AAV7KD30_9METZ</name>
<dbReference type="AlphaFoldDB" id="A0AAV7KD30"/>
<evidence type="ECO:0000256" key="3">
    <source>
        <dbReference type="ARBA" id="ARBA00023212"/>
    </source>
</evidence>
<proteinExistence type="predicted"/>
<dbReference type="SUPFAM" id="SSF143575">
    <property type="entry name" value="GAS2 domain-like"/>
    <property type="match status" value="1"/>
</dbReference>
<comment type="caution">
    <text evidence="6">The sequence shown here is derived from an EMBL/GenBank/DDBJ whole genome shotgun (WGS) entry which is preliminary data.</text>
</comment>
<protein>
    <submittedName>
        <fullName evidence="6">Microtubule-actin cross-linking factor</fullName>
    </submittedName>
</protein>
<dbReference type="InterPro" id="IPR003108">
    <property type="entry name" value="GAR_dom"/>
</dbReference>
<organism evidence="6 7">
    <name type="scientific">Oopsacas minuta</name>
    <dbReference type="NCBI Taxonomy" id="111878"/>
    <lineage>
        <taxon>Eukaryota</taxon>
        <taxon>Metazoa</taxon>
        <taxon>Porifera</taxon>
        <taxon>Hexactinellida</taxon>
        <taxon>Hexasterophora</taxon>
        <taxon>Lyssacinosida</taxon>
        <taxon>Leucopsacidae</taxon>
        <taxon>Oopsacas</taxon>
    </lineage>
</organism>
<dbReference type="EMBL" id="JAKMXF010000066">
    <property type="protein sequence ID" value="KAI6659331.1"/>
    <property type="molecule type" value="Genomic_DNA"/>
</dbReference>
<evidence type="ECO:0000256" key="2">
    <source>
        <dbReference type="ARBA" id="ARBA00022490"/>
    </source>
</evidence>
<sequence length="380" mass="43396">MEEMRKKVNKKMQILWVHGSERQRRLKEAKDRIVDIQIYASFDYKSWLENFKSHMTKQKMREGDIFRKADIINHTYLAKEDFITQLKNTGFNCKHQEFELVAAKFEETNNQVNVDLFMKSFRPRIENDPRPEKVVINEHVMKEVSKCECEHQFRVDKKETANGLMYQFGDNKSWRLVRILRNSVMVRVGGGWEKLENFLHKQDPCRSNADSKHIHGKINTEIYNFDKKGTGSASMVQISSEYHSRIDSKTKALEDTHKQVSISFHDPAVENTPIKSIAEIAHIKEGSPMPSRKPGSTPVSPSIKKKLDTGASGITPPQPSKIHAPTVRAIQKPVPFGHGDSSKASKSVSRSSSFKDKESRQGSTPTKSGTIKSKAKQDDK</sequence>
<feature type="region of interest" description="Disordered" evidence="4">
    <location>
        <begin position="284"/>
        <end position="380"/>
    </location>
</feature>
<feature type="compositionally biased region" description="Low complexity" evidence="4">
    <location>
        <begin position="342"/>
        <end position="352"/>
    </location>
</feature>
<evidence type="ECO:0000313" key="6">
    <source>
        <dbReference type="EMBL" id="KAI6659331.1"/>
    </source>
</evidence>
<reference evidence="6 7" key="1">
    <citation type="journal article" date="2023" name="BMC Biol.">
        <title>The compact genome of the sponge Oopsacas minuta (Hexactinellida) is lacking key metazoan core genes.</title>
        <authorList>
            <person name="Santini S."/>
            <person name="Schenkelaars Q."/>
            <person name="Jourda C."/>
            <person name="Duchesne M."/>
            <person name="Belahbib H."/>
            <person name="Rocher C."/>
            <person name="Selva M."/>
            <person name="Riesgo A."/>
            <person name="Vervoort M."/>
            <person name="Leys S.P."/>
            <person name="Kodjabachian L."/>
            <person name="Le Bivic A."/>
            <person name="Borchiellini C."/>
            <person name="Claverie J.M."/>
            <person name="Renard E."/>
        </authorList>
    </citation>
    <scope>NUCLEOTIDE SEQUENCE [LARGE SCALE GENOMIC DNA]</scope>
    <source>
        <strain evidence="6">SPO-2</strain>
    </source>
</reference>
<evidence type="ECO:0000259" key="5">
    <source>
        <dbReference type="PROSITE" id="PS51460"/>
    </source>
</evidence>
<dbReference type="GO" id="GO:0008017">
    <property type="term" value="F:microtubule binding"/>
    <property type="evidence" value="ECO:0007669"/>
    <property type="project" value="InterPro"/>
</dbReference>
<keyword evidence="2" id="KW-0963">Cytoplasm</keyword>
<feature type="compositionally biased region" description="Polar residues" evidence="4">
    <location>
        <begin position="361"/>
        <end position="371"/>
    </location>
</feature>
<keyword evidence="3" id="KW-0206">Cytoskeleton</keyword>
<dbReference type="GO" id="GO:0051015">
    <property type="term" value="F:actin filament binding"/>
    <property type="evidence" value="ECO:0007669"/>
    <property type="project" value="TreeGrafter"/>
</dbReference>
<gene>
    <name evidence="6" type="ORF">LOD99_15002</name>
</gene>
<dbReference type="PANTHER" id="PTHR46756:SF18">
    <property type="entry name" value="GAS2-LIKE PROTEIN PICKLED EGGS"/>
    <property type="match status" value="1"/>
</dbReference>
<dbReference type="PROSITE" id="PS51460">
    <property type="entry name" value="GAR"/>
    <property type="match status" value="1"/>
</dbReference>
<dbReference type="PANTHER" id="PTHR46756">
    <property type="entry name" value="TRANSGELIN"/>
    <property type="match status" value="1"/>
</dbReference>
<evidence type="ECO:0000256" key="4">
    <source>
        <dbReference type="SAM" id="MobiDB-lite"/>
    </source>
</evidence>
<dbReference type="Proteomes" id="UP001165289">
    <property type="component" value="Unassembled WGS sequence"/>
</dbReference>